<keyword evidence="2" id="KW-0378">Hydrolase</keyword>
<dbReference type="GO" id="GO:0016787">
    <property type="term" value="F:hydrolase activity"/>
    <property type="evidence" value="ECO:0007669"/>
    <property type="project" value="UniProtKB-KW"/>
</dbReference>
<organism evidence="2 3">
    <name type="scientific">Falsiroseomonas algicola</name>
    <dbReference type="NCBI Taxonomy" id="2716930"/>
    <lineage>
        <taxon>Bacteria</taxon>
        <taxon>Pseudomonadati</taxon>
        <taxon>Pseudomonadota</taxon>
        <taxon>Alphaproteobacteria</taxon>
        <taxon>Acetobacterales</taxon>
        <taxon>Roseomonadaceae</taxon>
        <taxon>Falsiroseomonas</taxon>
    </lineage>
</organism>
<feature type="domain" description="Serine aminopeptidase S33" evidence="1">
    <location>
        <begin position="64"/>
        <end position="275"/>
    </location>
</feature>
<dbReference type="AlphaFoldDB" id="A0A6M1LHS3"/>
<name>A0A6M1LHS3_9PROT</name>
<dbReference type="EMBL" id="JAAIKB010000002">
    <property type="protein sequence ID" value="NGM19474.1"/>
    <property type="molecule type" value="Genomic_DNA"/>
</dbReference>
<dbReference type="InterPro" id="IPR022742">
    <property type="entry name" value="Hydrolase_4"/>
</dbReference>
<reference evidence="2 3" key="1">
    <citation type="submission" date="2020-02" db="EMBL/GenBank/DDBJ databases">
        <authorList>
            <person name="Kim H.M."/>
            <person name="Jeon C.O."/>
        </authorList>
    </citation>
    <scope>NUCLEOTIDE SEQUENCE [LARGE SCALE GENOMIC DNA]</scope>
    <source>
        <strain evidence="2 3">PeD5</strain>
    </source>
</reference>
<proteinExistence type="predicted"/>
<dbReference type="Pfam" id="PF12146">
    <property type="entry name" value="Hydrolase_4"/>
    <property type="match status" value="1"/>
</dbReference>
<dbReference type="Gene3D" id="3.40.50.1820">
    <property type="entry name" value="alpha/beta hydrolase"/>
    <property type="match status" value="1"/>
</dbReference>
<evidence type="ECO:0000259" key="1">
    <source>
        <dbReference type="Pfam" id="PF12146"/>
    </source>
</evidence>
<evidence type="ECO:0000313" key="3">
    <source>
        <dbReference type="Proteomes" id="UP000475385"/>
    </source>
</evidence>
<dbReference type="PANTHER" id="PTHR43194:SF2">
    <property type="entry name" value="PEROXISOMAL MEMBRANE PROTEIN LPX1"/>
    <property type="match status" value="1"/>
</dbReference>
<accession>A0A6M1LHS3</accession>
<dbReference type="SUPFAM" id="SSF53474">
    <property type="entry name" value="alpha/beta-Hydrolases"/>
    <property type="match status" value="1"/>
</dbReference>
<comment type="caution">
    <text evidence="2">The sequence shown here is derived from an EMBL/GenBank/DDBJ whole genome shotgun (WGS) entry which is preliminary data.</text>
</comment>
<reference evidence="2 3" key="2">
    <citation type="submission" date="2020-03" db="EMBL/GenBank/DDBJ databases">
        <title>Roseomonas stagni sp. nov., isolated from pond water in Japan.</title>
        <authorList>
            <person name="Furuhata K."/>
            <person name="Miyamoto H."/>
            <person name="Goto K."/>
        </authorList>
    </citation>
    <scope>NUCLEOTIDE SEQUENCE [LARGE SCALE GENOMIC DNA]</scope>
    <source>
        <strain evidence="2 3">PeD5</strain>
    </source>
</reference>
<dbReference type="PANTHER" id="PTHR43194">
    <property type="entry name" value="HYDROLASE ALPHA/BETA FOLD FAMILY"/>
    <property type="match status" value="1"/>
</dbReference>
<keyword evidence="3" id="KW-1185">Reference proteome</keyword>
<gene>
    <name evidence="2" type="ORF">G3576_05575</name>
</gene>
<sequence length="303" mass="33281">MRDMPEIIAEDHWTQRDGIKLSVYRKRLASAPADAPVFMLVHGSSFGGKNGFDLQVPGKPGYSFMDEFALRGFDVWTFDFEGYGRSARTSGYSGFDTAVADTHAAMEVVTKATGQSRVAFYGSSSGAIRAALYAEAKPDRVSRLILDAYVWTGWQAPTLIARRRNIAKWRDTNCRPINQAFFHTIFNRDHPGTSEEGVADALAAAELADGNTVPNGTYLDMCSILPVNDPAKITCPTLILRGEHDGIATEKDLLEFYSGLGTTDRQFAVLPGMAHVSYLGKNRAIFHHAVHSFLTAPSRTDTH</sequence>
<dbReference type="InterPro" id="IPR050228">
    <property type="entry name" value="Carboxylesterase_BioH"/>
</dbReference>
<protein>
    <submittedName>
        <fullName evidence="2">Alpha/beta fold hydrolase</fullName>
    </submittedName>
</protein>
<evidence type="ECO:0000313" key="2">
    <source>
        <dbReference type="EMBL" id="NGM19474.1"/>
    </source>
</evidence>
<dbReference type="InterPro" id="IPR029058">
    <property type="entry name" value="AB_hydrolase_fold"/>
</dbReference>
<dbReference type="Proteomes" id="UP000475385">
    <property type="component" value="Unassembled WGS sequence"/>
</dbReference>